<evidence type="ECO:0000313" key="6">
    <source>
        <dbReference type="Proteomes" id="UP000748308"/>
    </source>
</evidence>
<sequence>MASENDPPVGQGPGAAPLELAAENLVRYFGKWRVVDQVSLTVRQGEVVGLLGPNGAGKTTTFHMITGLLTPSAGRILLGGRDITRLPMHRRAQLGIGYLSQEASIFRRLTVRENLMAVLETLPIPGVEREARCRALLEELDIAHLRDRRGFLLSGGERRRTEIARALVIEPSFMLLDEPFVGIDPIAVADIQQNILRLKARGLGLLITDHSVRETLTSTDRVYLMYEGQIRVEDRAAELVRHPLAREIYLGKDFQL</sequence>
<dbReference type="InterPro" id="IPR030921">
    <property type="entry name" value="LPS_export_LptB"/>
</dbReference>
<dbReference type="InterPro" id="IPR003439">
    <property type="entry name" value="ABC_transporter-like_ATP-bd"/>
</dbReference>
<organism evidence="5 6">
    <name type="scientific">Eiseniibacteriota bacterium</name>
    <dbReference type="NCBI Taxonomy" id="2212470"/>
    <lineage>
        <taxon>Bacteria</taxon>
        <taxon>Candidatus Eiseniibacteriota</taxon>
    </lineage>
</organism>
<dbReference type="Gene3D" id="3.40.50.300">
    <property type="entry name" value="P-loop containing nucleotide triphosphate hydrolases"/>
    <property type="match status" value="1"/>
</dbReference>
<dbReference type="NCBIfam" id="TIGR04406">
    <property type="entry name" value="LPS_export_lptB"/>
    <property type="match status" value="1"/>
</dbReference>
<dbReference type="Pfam" id="PF00005">
    <property type="entry name" value="ABC_tran"/>
    <property type="match status" value="1"/>
</dbReference>
<dbReference type="InterPro" id="IPR003593">
    <property type="entry name" value="AAA+_ATPase"/>
</dbReference>
<keyword evidence="3 5" id="KW-0067">ATP-binding</keyword>
<dbReference type="GO" id="GO:0043190">
    <property type="term" value="C:ATP-binding cassette (ABC) transporter complex"/>
    <property type="evidence" value="ECO:0007669"/>
    <property type="project" value="InterPro"/>
</dbReference>
<dbReference type="AlphaFoldDB" id="A0A938BPZ9"/>
<dbReference type="CDD" id="cd03218">
    <property type="entry name" value="ABC_YhbG"/>
    <property type="match status" value="1"/>
</dbReference>
<dbReference type="PANTHER" id="PTHR45772:SF10">
    <property type="entry name" value="LIPOPOLYSACCHARIDE EXPORT SYSTEM ATP-BINDING PROTEIN LPTB"/>
    <property type="match status" value="1"/>
</dbReference>
<accession>A0A938BPZ9</accession>
<dbReference type="PANTHER" id="PTHR45772">
    <property type="entry name" value="CONSERVED COMPONENT OF ABC TRANSPORTER FOR NATURAL AMINO ACIDS-RELATED"/>
    <property type="match status" value="1"/>
</dbReference>
<keyword evidence="2" id="KW-0547">Nucleotide-binding</keyword>
<dbReference type="InterPro" id="IPR051120">
    <property type="entry name" value="ABC_AA/LPS_Transport"/>
</dbReference>
<keyword evidence="1" id="KW-0813">Transport</keyword>
<dbReference type="EMBL" id="VGIY01000522">
    <property type="protein sequence ID" value="MBM3318873.1"/>
    <property type="molecule type" value="Genomic_DNA"/>
</dbReference>
<dbReference type="GO" id="GO:0005524">
    <property type="term" value="F:ATP binding"/>
    <property type="evidence" value="ECO:0007669"/>
    <property type="project" value="UniProtKB-KW"/>
</dbReference>
<evidence type="ECO:0000259" key="4">
    <source>
        <dbReference type="PROSITE" id="PS50893"/>
    </source>
</evidence>
<reference evidence="5" key="1">
    <citation type="submission" date="2019-03" db="EMBL/GenBank/DDBJ databases">
        <title>Lake Tanganyika Metagenome-Assembled Genomes (MAGs).</title>
        <authorList>
            <person name="Tran P."/>
        </authorList>
    </citation>
    <scope>NUCLEOTIDE SEQUENCE</scope>
    <source>
        <strain evidence="5">M_DeepCast_400m_m2_100</strain>
    </source>
</reference>
<evidence type="ECO:0000313" key="5">
    <source>
        <dbReference type="EMBL" id="MBM3318873.1"/>
    </source>
</evidence>
<gene>
    <name evidence="5" type="primary">lptB</name>
    <name evidence="5" type="ORF">FJY75_13575</name>
</gene>
<protein>
    <submittedName>
        <fullName evidence="5">LPS export ABC transporter ATP-binding protein</fullName>
    </submittedName>
</protein>
<dbReference type="Proteomes" id="UP000748308">
    <property type="component" value="Unassembled WGS sequence"/>
</dbReference>
<evidence type="ECO:0000256" key="3">
    <source>
        <dbReference type="ARBA" id="ARBA00022840"/>
    </source>
</evidence>
<dbReference type="InterPro" id="IPR027417">
    <property type="entry name" value="P-loop_NTPase"/>
</dbReference>
<feature type="domain" description="ABC transporter" evidence="4">
    <location>
        <begin position="20"/>
        <end position="252"/>
    </location>
</feature>
<name>A0A938BPZ9_UNCEI</name>
<dbReference type="PROSITE" id="PS50893">
    <property type="entry name" value="ABC_TRANSPORTER_2"/>
    <property type="match status" value="1"/>
</dbReference>
<evidence type="ECO:0000256" key="1">
    <source>
        <dbReference type="ARBA" id="ARBA00022448"/>
    </source>
</evidence>
<dbReference type="SMART" id="SM00382">
    <property type="entry name" value="AAA"/>
    <property type="match status" value="1"/>
</dbReference>
<comment type="caution">
    <text evidence="5">The sequence shown here is derived from an EMBL/GenBank/DDBJ whole genome shotgun (WGS) entry which is preliminary data.</text>
</comment>
<proteinExistence type="predicted"/>
<dbReference type="GO" id="GO:0016887">
    <property type="term" value="F:ATP hydrolysis activity"/>
    <property type="evidence" value="ECO:0007669"/>
    <property type="project" value="InterPro"/>
</dbReference>
<dbReference type="SUPFAM" id="SSF52540">
    <property type="entry name" value="P-loop containing nucleoside triphosphate hydrolases"/>
    <property type="match status" value="1"/>
</dbReference>
<evidence type="ECO:0000256" key="2">
    <source>
        <dbReference type="ARBA" id="ARBA00022741"/>
    </source>
</evidence>
<dbReference type="GO" id="GO:0055085">
    <property type="term" value="P:transmembrane transport"/>
    <property type="evidence" value="ECO:0007669"/>
    <property type="project" value="InterPro"/>
</dbReference>